<keyword evidence="11" id="KW-1185">Reference proteome</keyword>
<dbReference type="GO" id="GO:0098855">
    <property type="term" value="C:HCN channel complex"/>
    <property type="evidence" value="ECO:0007669"/>
    <property type="project" value="TreeGrafter"/>
</dbReference>
<dbReference type="InterPro" id="IPR005821">
    <property type="entry name" value="Ion_trans_dom"/>
</dbReference>
<dbReference type="InterPro" id="IPR051413">
    <property type="entry name" value="K/Na_HCN_channel"/>
</dbReference>
<dbReference type="InterPro" id="IPR018490">
    <property type="entry name" value="cNMP-bd_dom_sf"/>
</dbReference>
<dbReference type="SUPFAM" id="SSF51206">
    <property type="entry name" value="cAMP-binding domain-like"/>
    <property type="match status" value="1"/>
</dbReference>
<dbReference type="PRINTS" id="PR01463">
    <property type="entry name" value="EAGCHANLFMLY"/>
</dbReference>
<evidence type="ECO:0000259" key="9">
    <source>
        <dbReference type="PROSITE" id="PS50042"/>
    </source>
</evidence>
<evidence type="ECO:0000256" key="1">
    <source>
        <dbReference type="ARBA" id="ARBA00004141"/>
    </source>
</evidence>
<evidence type="ECO:0000256" key="4">
    <source>
        <dbReference type="ARBA" id="ARBA00022989"/>
    </source>
</evidence>
<keyword evidence="6 8" id="KW-0472">Membrane</keyword>
<evidence type="ECO:0000256" key="5">
    <source>
        <dbReference type="ARBA" id="ARBA00023065"/>
    </source>
</evidence>
<feature type="domain" description="Cyclic nucleotide-binding" evidence="9">
    <location>
        <begin position="291"/>
        <end position="410"/>
    </location>
</feature>
<feature type="transmembrane region" description="Helical" evidence="8">
    <location>
        <begin position="109"/>
        <end position="132"/>
    </location>
</feature>
<evidence type="ECO:0000256" key="3">
    <source>
        <dbReference type="ARBA" id="ARBA00022692"/>
    </source>
</evidence>
<evidence type="ECO:0000256" key="8">
    <source>
        <dbReference type="SAM" id="Phobius"/>
    </source>
</evidence>
<dbReference type="Gene3D" id="1.10.287.630">
    <property type="entry name" value="Helix hairpin bin"/>
    <property type="match status" value="1"/>
</dbReference>
<name>A0A0M0JZR8_9EUKA</name>
<dbReference type="PANTHER" id="PTHR45689">
    <property type="entry name" value="I[[H]] CHANNEL, ISOFORM E"/>
    <property type="match status" value="1"/>
</dbReference>
<dbReference type="SMART" id="SM00100">
    <property type="entry name" value="cNMP"/>
    <property type="match status" value="1"/>
</dbReference>
<dbReference type="GO" id="GO:0035725">
    <property type="term" value="P:sodium ion transmembrane transport"/>
    <property type="evidence" value="ECO:0007669"/>
    <property type="project" value="TreeGrafter"/>
</dbReference>
<evidence type="ECO:0000256" key="6">
    <source>
        <dbReference type="ARBA" id="ARBA00023136"/>
    </source>
</evidence>
<evidence type="ECO:0000256" key="2">
    <source>
        <dbReference type="ARBA" id="ARBA00022448"/>
    </source>
</evidence>
<reference evidence="11" key="1">
    <citation type="journal article" date="2015" name="PLoS Genet.">
        <title>Genome Sequence and Transcriptome Analyses of Chrysochromulina tobin: Metabolic Tools for Enhanced Algal Fitness in the Prominent Order Prymnesiales (Haptophyceae).</title>
        <authorList>
            <person name="Hovde B.T."/>
            <person name="Deodato C.R."/>
            <person name="Hunsperger H.M."/>
            <person name="Ryken S.A."/>
            <person name="Yost W."/>
            <person name="Jha R.K."/>
            <person name="Patterson J."/>
            <person name="Monnat R.J. Jr."/>
            <person name="Barlow S.B."/>
            <person name="Starkenburg S.R."/>
            <person name="Cattolico R.A."/>
        </authorList>
    </citation>
    <scope>NUCLEOTIDE SEQUENCE</scope>
    <source>
        <strain evidence="11">CCMP291</strain>
    </source>
</reference>
<dbReference type="PROSITE" id="PS50042">
    <property type="entry name" value="CNMP_BINDING_3"/>
    <property type="match status" value="1"/>
</dbReference>
<dbReference type="AlphaFoldDB" id="A0A0M0JZR8"/>
<dbReference type="InterPro" id="IPR003938">
    <property type="entry name" value="K_chnl_volt-dep_EAG/ELK/ERG"/>
</dbReference>
<evidence type="ECO:0000313" key="10">
    <source>
        <dbReference type="EMBL" id="KOO32049.1"/>
    </source>
</evidence>
<evidence type="ECO:0000256" key="7">
    <source>
        <dbReference type="ARBA" id="ARBA00023303"/>
    </source>
</evidence>
<comment type="caution">
    <text evidence="10">The sequence shown here is derived from an EMBL/GenBank/DDBJ whole genome shotgun (WGS) entry which is preliminary data.</text>
</comment>
<dbReference type="PANTHER" id="PTHR45689:SF5">
    <property type="entry name" value="I[[H]] CHANNEL, ISOFORM E"/>
    <property type="match status" value="1"/>
</dbReference>
<sequence length="419" mass="48317">MWAFETLGSIVFMIDLTFAFRTAYIEGAVWETRGEEIAKRYLSGWFWIDGPSSIPVELIELAIGGSSSNLQAVRMLRLFRLLRLLKLLRISEFIDNLEDRLDIRINMRFVNLLSLLCQLIFTAHLLGCGWFYTTWFPDEESGNWLERLDQNIHREVHEKYLLCIYWAFTTITSVGYGDIVAVSTTEIAYVTCALIVSALVFSYMIGQIGCAIASLDRQTSHVDEKMDAIKEYIAWRRIPKHLGLRLRRYYEHYYRERPHFDETEILSCLNPMLNAEVVKFVLREKIGKLAIFEKLSPEFHLAAFAKLRPGSFKPGEVIFRKGDASRDLLFLMKGDVAVLLRADERIIEARITPAQHFRLDFFDGSVSATLPFEGALGADMLLGRRRTKSHMAITECEVFSIVKEDMVQLLQHDPHRQNG</sequence>
<keyword evidence="4 8" id="KW-1133">Transmembrane helix</keyword>
<gene>
    <name evidence="10" type="ORF">Ctob_008485</name>
</gene>
<keyword evidence="7" id="KW-0407">Ion channel</keyword>
<proteinExistence type="predicted"/>
<dbReference type="GO" id="GO:0003254">
    <property type="term" value="P:regulation of membrane depolarization"/>
    <property type="evidence" value="ECO:0007669"/>
    <property type="project" value="TreeGrafter"/>
</dbReference>
<keyword evidence="3 8" id="KW-0812">Transmembrane</keyword>
<evidence type="ECO:0000313" key="11">
    <source>
        <dbReference type="Proteomes" id="UP000037460"/>
    </source>
</evidence>
<protein>
    <submittedName>
        <fullName evidence="10">Cation channel family protein</fullName>
    </submittedName>
</protein>
<dbReference type="Proteomes" id="UP000037460">
    <property type="component" value="Unassembled WGS sequence"/>
</dbReference>
<dbReference type="CDD" id="cd00038">
    <property type="entry name" value="CAP_ED"/>
    <property type="match status" value="1"/>
</dbReference>
<dbReference type="OrthoDB" id="421226at2759"/>
<dbReference type="Gene3D" id="1.10.287.70">
    <property type="match status" value="1"/>
</dbReference>
<keyword evidence="5" id="KW-0406">Ion transport</keyword>
<feature type="transmembrane region" description="Helical" evidence="8">
    <location>
        <begin position="187"/>
        <end position="215"/>
    </location>
</feature>
<organism evidence="10 11">
    <name type="scientific">Chrysochromulina tobinii</name>
    <dbReference type="NCBI Taxonomy" id="1460289"/>
    <lineage>
        <taxon>Eukaryota</taxon>
        <taxon>Haptista</taxon>
        <taxon>Haptophyta</taxon>
        <taxon>Prymnesiophyceae</taxon>
        <taxon>Prymnesiales</taxon>
        <taxon>Chrysochromulinaceae</taxon>
        <taxon>Chrysochromulina</taxon>
    </lineage>
</organism>
<dbReference type="EMBL" id="JWZX01001859">
    <property type="protein sequence ID" value="KOO32049.1"/>
    <property type="molecule type" value="Genomic_DNA"/>
</dbReference>
<dbReference type="SUPFAM" id="SSF81324">
    <property type="entry name" value="Voltage-gated potassium channels"/>
    <property type="match status" value="1"/>
</dbReference>
<dbReference type="Gene3D" id="2.60.120.10">
    <property type="entry name" value="Jelly Rolls"/>
    <property type="match status" value="1"/>
</dbReference>
<dbReference type="InterPro" id="IPR000595">
    <property type="entry name" value="cNMP-bd_dom"/>
</dbReference>
<accession>A0A0M0JZR8</accession>
<dbReference type="GO" id="GO:0005249">
    <property type="term" value="F:voltage-gated potassium channel activity"/>
    <property type="evidence" value="ECO:0007669"/>
    <property type="project" value="InterPro"/>
</dbReference>
<keyword evidence="2" id="KW-0813">Transport</keyword>
<comment type="subcellular location">
    <subcellularLocation>
        <location evidence="1">Membrane</location>
        <topology evidence="1">Multi-pass membrane protein</topology>
    </subcellularLocation>
</comment>
<dbReference type="Pfam" id="PF00520">
    <property type="entry name" value="Ion_trans"/>
    <property type="match status" value="1"/>
</dbReference>
<dbReference type="InterPro" id="IPR014710">
    <property type="entry name" value="RmlC-like_jellyroll"/>
</dbReference>